<keyword evidence="9 10" id="KW-0998">Cell outer membrane</keyword>
<evidence type="ECO:0000256" key="2">
    <source>
        <dbReference type="ARBA" id="ARBA00022448"/>
    </source>
</evidence>
<evidence type="ECO:0000313" key="16">
    <source>
        <dbReference type="Proteomes" id="UP000231409"/>
    </source>
</evidence>
<dbReference type="InterPro" id="IPR039426">
    <property type="entry name" value="TonB-dep_rcpt-like"/>
</dbReference>
<evidence type="ECO:0000256" key="6">
    <source>
        <dbReference type="ARBA" id="ARBA00023065"/>
    </source>
</evidence>
<keyword evidence="4 10" id="KW-0812">Transmembrane</keyword>
<accession>A0A2G1ULP5</accession>
<comment type="similarity">
    <text evidence="10 11">Belongs to the TonB-dependent receptor family.</text>
</comment>
<evidence type="ECO:0000259" key="13">
    <source>
        <dbReference type="Pfam" id="PF00593"/>
    </source>
</evidence>
<keyword evidence="16" id="KW-1185">Reference proteome</keyword>
<dbReference type="PANTHER" id="PTHR30069">
    <property type="entry name" value="TONB-DEPENDENT OUTER MEMBRANE RECEPTOR"/>
    <property type="match status" value="1"/>
</dbReference>
<evidence type="ECO:0000256" key="7">
    <source>
        <dbReference type="ARBA" id="ARBA00023077"/>
    </source>
</evidence>
<dbReference type="GO" id="GO:0009279">
    <property type="term" value="C:cell outer membrane"/>
    <property type="evidence" value="ECO:0007669"/>
    <property type="project" value="UniProtKB-SubCell"/>
</dbReference>
<evidence type="ECO:0000256" key="4">
    <source>
        <dbReference type="ARBA" id="ARBA00022692"/>
    </source>
</evidence>
<dbReference type="Gene3D" id="2.170.130.10">
    <property type="entry name" value="TonB-dependent receptor, plug domain"/>
    <property type="match status" value="1"/>
</dbReference>
<protein>
    <submittedName>
        <fullName evidence="15">TonB-dependent receptor</fullName>
    </submittedName>
</protein>
<dbReference type="Proteomes" id="UP000231409">
    <property type="component" value="Unassembled WGS sequence"/>
</dbReference>
<dbReference type="PANTHER" id="PTHR30069:SF53">
    <property type="entry name" value="COLICIN I RECEPTOR-RELATED"/>
    <property type="match status" value="1"/>
</dbReference>
<dbReference type="GO" id="GO:0015889">
    <property type="term" value="P:cobalamin transport"/>
    <property type="evidence" value="ECO:0007669"/>
    <property type="project" value="TreeGrafter"/>
</dbReference>
<reference evidence="15 16" key="1">
    <citation type="submission" date="2017-09" db="EMBL/GenBank/DDBJ databases">
        <title>The draft genome sequences of Marinobacter sp. PWS21.</title>
        <authorList>
            <person name="Cao J."/>
        </authorList>
    </citation>
    <scope>NUCLEOTIDE SEQUENCE [LARGE SCALE GENOMIC DNA]</scope>
    <source>
        <strain evidence="15 16">PWS21</strain>
    </source>
</reference>
<evidence type="ECO:0000256" key="12">
    <source>
        <dbReference type="SAM" id="SignalP"/>
    </source>
</evidence>
<evidence type="ECO:0000259" key="14">
    <source>
        <dbReference type="Pfam" id="PF07715"/>
    </source>
</evidence>
<keyword evidence="7 11" id="KW-0798">TonB box</keyword>
<feature type="domain" description="TonB-dependent receptor-like beta-barrel" evidence="13">
    <location>
        <begin position="244"/>
        <end position="578"/>
    </location>
</feature>
<dbReference type="GO" id="GO:0006811">
    <property type="term" value="P:monoatomic ion transport"/>
    <property type="evidence" value="ECO:0007669"/>
    <property type="project" value="UniProtKB-KW"/>
</dbReference>
<comment type="caution">
    <text evidence="15">The sequence shown here is derived from an EMBL/GenBank/DDBJ whole genome shotgun (WGS) entry which is preliminary data.</text>
</comment>
<dbReference type="CDD" id="cd01347">
    <property type="entry name" value="ligand_gated_channel"/>
    <property type="match status" value="1"/>
</dbReference>
<keyword evidence="15" id="KW-0675">Receptor</keyword>
<evidence type="ECO:0000256" key="8">
    <source>
        <dbReference type="ARBA" id="ARBA00023136"/>
    </source>
</evidence>
<keyword evidence="5 12" id="KW-0732">Signal</keyword>
<dbReference type="RefSeq" id="WP_099614508.1">
    <property type="nucleotide sequence ID" value="NZ_KZ319370.1"/>
</dbReference>
<sequence>MNHSKAIAALLLLPLALPVAGAETGQPDPLLEPIVVTATLGPKTAGESLSSVTVLDEATIREQNPAEFQDLLRGQPGISVVGNGSFGKSTSVYTRGTTNDSTLFLVDGVRLRSATSGGAAWQYFPAELVERVEIVRGPRSALYGADAVGGVIQAFTLDPKQGNRGWVEAGAGNFDTQKVAAGAGASAGNTRFSLSGLHKETDGAPVVEGGEDKGFRNTAGVGRIVHELASGGEASVVLMQTEGNTEYDSGNIDFLMRTLGLRLDTPVSEQWHSSVQFAESRDEMENFTSFGNSVFNTRTRSARWDNTLTFDVHELVLGAELLTDEVSGTTDFVETSRTNSALFSQLRLNFGPTDLMLSLRGDDNEAFGKQETGGIALGHSFDRSHRVRVSYGTAFRAPTFNDLYYPLEVYDFGGSYSGNPDLQPEESGTVELGISGNYASWFWDAAVYQMDVDNLIALRTDDTGAMAPENIDEARIRGAELSAGFDRAGWRGQAALTLTDPRDQATDNRLRRRSAQSVRLDLDKTINTWSFGGSVVAEGYRYDDAANTKRLPGYGTLDLRAGWRFADDWSGRLTVANVLDKAYATAERFDGARYIAAGRTAMLTVRYDIQ</sequence>
<feature type="domain" description="TonB-dependent receptor plug" evidence="14">
    <location>
        <begin position="47"/>
        <end position="151"/>
    </location>
</feature>
<dbReference type="InterPro" id="IPR036942">
    <property type="entry name" value="Beta-barrel_TonB_sf"/>
</dbReference>
<dbReference type="InterPro" id="IPR037066">
    <property type="entry name" value="Plug_dom_sf"/>
</dbReference>
<feature type="signal peptide" evidence="12">
    <location>
        <begin position="1"/>
        <end position="21"/>
    </location>
</feature>
<keyword evidence="8 10" id="KW-0472">Membrane</keyword>
<gene>
    <name evidence="15" type="ORF">CLH61_09695</name>
</gene>
<evidence type="ECO:0000256" key="1">
    <source>
        <dbReference type="ARBA" id="ARBA00004571"/>
    </source>
</evidence>
<feature type="chain" id="PRO_5013793758" evidence="12">
    <location>
        <begin position="22"/>
        <end position="610"/>
    </location>
</feature>
<evidence type="ECO:0000256" key="3">
    <source>
        <dbReference type="ARBA" id="ARBA00022452"/>
    </source>
</evidence>
<evidence type="ECO:0000313" key="15">
    <source>
        <dbReference type="EMBL" id="PHQ15383.1"/>
    </source>
</evidence>
<keyword evidence="3 10" id="KW-1134">Transmembrane beta strand</keyword>
<dbReference type="PROSITE" id="PS52016">
    <property type="entry name" value="TONB_DEPENDENT_REC_3"/>
    <property type="match status" value="1"/>
</dbReference>
<evidence type="ECO:0000256" key="9">
    <source>
        <dbReference type="ARBA" id="ARBA00023237"/>
    </source>
</evidence>
<dbReference type="SUPFAM" id="SSF56935">
    <property type="entry name" value="Porins"/>
    <property type="match status" value="1"/>
</dbReference>
<evidence type="ECO:0000256" key="11">
    <source>
        <dbReference type="RuleBase" id="RU003357"/>
    </source>
</evidence>
<keyword evidence="2 10" id="KW-0813">Transport</keyword>
<comment type="subcellular location">
    <subcellularLocation>
        <location evidence="1 10">Cell outer membrane</location>
        <topology evidence="1 10">Multi-pass membrane protein</topology>
    </subcellularLocation>
</comment>
<dbReference type="Pfam" id="PF07715">
    <property type="entry name" value="Plug"/>
    <property type="match status" value="1"/>
</dbReference>
<name>A0A2G1ULP5_9GAMM</name>
<keyword evidence="6" id="KW-0406">Ion transport</keyword>
<proteinExistence type="inferred from homology"/>
<dbReference type="EMBL" id="NTFH01000007">
    <property type="protein sequence ID" value="PHQ15383.1"/>
    <property type="molecule type" value="Genomic_DNA"/>
</dbReference>
<dbReference type="InterPro" id="IPR012910">
    <property type="entry name" value="Plug_dom"/>
</dbReference>
<dbReference type="InterPro" id="IPR000531">
    <property type="entry name" value="Beta-barrel_TonB"/>
</dbReference>
<dbReference type="Gene3D" id="2.40.170.20">
    <property type="entry name" value="TonB-dependent receptor, beta-barrel domain"/>
    <property type="match status" value="1"/>
</dbReference>
<evidence type="ECO:0000256" key="10">
    <source>
        <dbReference type="PROSITE-ProRule" id="PRU01360"/>
    </source>
</evidence>
<organism evidence="15 16">
    <name type="scientific">Marinobacter profundi</name>
    <dbReference type="NCBI Taxonomy" id="2666256"/>
    <lineage>
        <taxon>Bacteria</taxon>
        <taxon>Pseudomonadati</taxon>
        <taxon>Pseudomonadota</taxon>
        <taxon>Gammaproteobacteria</taxon>
        <taxon>Pseudomonadales</taxon>
        <taxon>Marinobacteraceae</taxon>
        <taxon>Marinobacter</taxon>
    </lineage>
</organism>
<dbReference type="Pfam" id="PF00593">
    <property type="entry name" value="TonB_dep_Rec_b-barrel"/>
    <property type="match status" value="1"/>
</dbReference>
<evidence type="ECO:0000256" key="5">
    <source>
        <dbReference type="ARBA" id="ARBA00022729"/>
    </source>
</evidence>
<dbReference type="AlphaFoldDB" id="A0A2G1ULP5"/>